<dbReference type="SMART" id="SM00850">
    <property type="entry name" value="LytTR"/>
    <property type="match status" value="1"/>
</dbReference>
<dbReference type="Pfam" id="PF04397">
    <property type="entry name" value="LytTR"/>
    <property type="match status" value="1"/>
</dbReference>
<accession>A0A1M5B8L9</accession>
<organism evidence="3 4">
    <name type="scientific">Fodinibius roseus</name>
    <dbReference type="NCBI Taxonomy" id="1194090"/>
    <lineage>
        <taxon>Bacteria</taxon>
        <taxon>Pseudomonadati</taxon>
        <taxon>Balneolota</taxon>
        <taxon>Balneolia</taxon>
        <taxon>Balneolales</taxon>
        <taxon>Balneolaceae</taxon>
        <taxon>Fodinibius</taxon>
    </lineage>
</organism>
<keyword evidence="1" id="KW-1133">Transmembrane helix</keyword>
<dbReference type="Proteomes" id="UP000184041">
    <property type="component" value="Unassembled WGS sequence"/>
</dbReference>
<feature type="transmembrane region" description="Helical" evidence="1">
    <location>
        <begin position="24"/>
        <end position="42"/>
    </location>
</feature>
<feature type="transmembrane region" description="Helical" evidence="1">
    <location>
        <begin position="96"/>
        <end position="114"/>
    </location>
</feature>
<feature type="domain" description="HTH LytTR-type" evidence="2">
    <location>
        <begin position="179"/>
        <end position="287"/>
    </location>
</feature>
<evidence type="ECO:0000313" key="3">
    <source>
        <dbReference type="EMBL" id="SHF38770.1"/>
    </source>
</evidence>
<reference evidence="3 4" key="1">
    <citation type="submission" date="2016-11" db="EMBL/GenBank/DDBJ databases">
        <authorList>
            <person name="Jaros S."/>
            <person name="Januszkiewicz K."/>
            <person name="Wedrychowicz H."/>
        </authorList>
    </citation>
    <scope>NUCLEOTIDE SEQUENCE [LARGE SCALE GENOMIC DNA]</scope>
    <source>
        <strain evidence="3 4">DSM 21986</strain>
    </source>
</reference>
<keyword evidence="1" id="KW-0472">Membrane</keyword>
<protein>
    <submittedName>
        <fullName evidence="3">Transcriptional regulator, LytTR family</fullName>
    </submittedName>
</protein>
<feature type="transmembrane region" description="Helical" evidence="1">
    <location>
        <begin position="126"/>
        <end position="152"/>
    </location>
</feature>
<dbReference type="GO" id="GO:0003677">
    <property type="term" value="F:DNA binding"/>
    <property type="evidence" value="ECO:0007669"/>
    <property type="project" value="InterPro"/>
</dbReference>
<dbReference type="EMBL" id="FQUS01000008">
    <property type="protein sequence ID" value="SHF38770.1"/>
    <property type="molecule type" value="Genomic_DNA"/>
</dbReference>
<gene>
    <name evidence="3" type="ORF">SAMN05443144_10830</name>
</gene>
<keyword evidence="1" id="KW-0812">Transmembrane</keyword>
<dbReference type="STRING" id="1194090.SAMN05443144_10830"/>
<keyword evidence="4" id="KW-1185">Reference proteome</keyword>
<dbReference type="PANTHER" id="PTHR37299:SF1">
    <property type="entry name" value="STAGE 0 SPORULATION PROTEIN A HOMOLOG"/>
    <property type="match status" value="1"/>
</dbReference>
<dbReference type="Gene3D" id="2.40.50.1020">
    <property type="entry name" value="LytTr DNA-binding domain"/>
    <property type="match status" value="1"/>
</dbReference>
<sequence>MNTQTFRNLLQQPYPCKRCIRKKLILCVSFSAFIWVFIYYFQPFGLSMIPDPRLIRIALLMSGLSLLVFGANLFLLEPRLPSLFQFSEWTVGAHMLWILWNIVSVCAVYVISLAELGITNFNMERIFLFTGWMFSIAAIPVSLMVLADYLIFYKGNFLELTSQAQELDAVNIKEHQILISSENGKEKLRLRLNELLYITGAGNYIEVYYLSNEEVKKTLLRSSLQKIESQLNAYPVERCHRSFIVNLIQVVKVQTGNQGFELHIRNIKEPIPVSRSYRRSILEVVEYLNQDY</sequence>
<dbReference type="PROSITE" id="PS50930">
    <property type="entry name" value="HTH_LYTTR"/>
    <property type="match status" value="1"/>
</dbReference>
<evidence type="ECO:0000256" key="1">
    <source>
        <dbReference type="SAM" id="Phobius"/>
    </source>
</evidence>
<dbReference type="OrthoDB" id="1118393at2"/>
<feature type="transmembrane region" description="Helical" evidence="1">
    <location>
        <begin position="54"/>
        <end position="75"/>
    </location>
</feature>
<evidence type="ECO:0000313" key="4">
    <source>
        <dbReference type="Proteomes" id="UP000184041"/>
    </source>
</evidence>
<proteinExistence type="predicted"/>
<name>A0A1M5B8L9_9BACT</name>
<evidence type="ECO:0000259" key="2">
    <source>
        <dbReference type="PROSITE" id="PS50930"/>
    </source>
</evidence>
<dbReference type="InterPro" id="IPR046947">
    <property type="entry name" value="LytR-like"/>
</dbReference>
<dbReference type="PANTHER" id="PTHR37299">
    <property type="entry name" value="TRANSCRIPTIONAL REGULATOR-RELATED"/>
    <property type="match status" value="1"/>
</dbReference>
<dbReference type="RefSeq" id="WP_139240249.1">
    <property type="nucleotide sequence ID" value="NZ_FQUS01000008.1"/>
</dbReference>
<dbReference type="AlphaFoldDB" id="A0A1M5B8L9"/>
<dbReference type="GO" id="GO:0000156">
    <property type="term" value="F:phosphorelay response regulator activity"/>
    <property type="evidence" value="ECO:0007669"/>
    <property type="project" value="InterPro"/>
</dbReference>
<dbReference type="InterPro" id="IPR007492">
    <property type="entry name" value="LytTR_DNA-bd_dom"/>
</dbReference>